<evidence type="ECO:0000256" key="10">
    <source>
        <dbReference type="PIRNR" id="PIRNR002884"/>
    </source>
</evidence>
<comment type="subunit">
    <text evidence="10">Homodimer.</text>
</comment>
<dbReference type="GO" id="GO:0050920">
    <property type="term" value="P:regulation of chemotaxis"/>
    <property type="evidence" value="ECO:0007669"/>
    <property type="project" value="InterPro"/>
</dbReference>
<comment type="caution">
    <text evidence="12">The sequence shown here is derived from an EMBL/GenBank/DDBJ whole genome shotgun (WGS) entry which is preliminary data.</text>
</comment>
<dbReference type="SUPFAM" id="SSF75708">
    <property type="entry name" value="Chemotaxis phosphatase CheZ"/>
    <property type="match status" value="1"/>
</dbReference>
<dbReference type="InterPro" id="IPR050992">
    <property type="entry name" value="CheZ_family_phosphatases"/>
</dbReference>
<evidence type="ECO:0000256" key="11">
    <source>
        <dbReference type="PIRSR" id="PIRSR002884-1"/>
    </source>
</evidence>
<dbReference type="OrthoDB" id="9773007at2"/>
<dbReference type="PANTHER" id="PTHR43693">
    <property type="entry name" value="PROTEIN PHOSPHATASE CHEZ"/>
    <property type="match status" value="1"/>
</dbReference>
<dbReference type="Gene3D" id="1.10.287.500">
    <property type="entry name" value="Helix hairpin bin"/>
    <property type="match status" value="1"/>
</dbReference>
<dbReference type="PIRSF" id="PIRSF002884">
    <property type="entry name" value="CheZ"/>
    <property type="match status" value="1"/>
</dbReference>
<organism evidence="12 13">
    <name type="scientific">Caballeronia choica</name>
    <dbReference type="NCBI Taxonomy" id="326476"/>
    <lineage>
        <taxon>Bacteria</taxon>
        <taxon>Pseudomonadati</taxon>
        <taxon>Pseudomonadota</taxon>
        <taxon>Betaproteobacteria</taxon>
        <taxon>Burkholderiales</taxon>
        <taxon>Burkholderiaceae</taxon>
        <taxon>Caballeronia</taxon>
    </lineage>
</organism>
<accession>A0A158JMB2</accession>
<proteinExistence type="inferred from homology"/>
<dbReference type="EMBL" id="FCON02000043">
    <property type="protein sequence ID" value="SAL69510.1"/>
    <property type="molecule type" value="Genomic_DNA"/>
</dbReference>
<evidence type="ECO:0000313" key="12">
    <source>
        <dbReference type="EMBL" id="SAL69510.1"/>
    </source>
</evidence>
<keyword evidence="6 10" id="KW-0283">Flagellar rotation</keyword>
<evidence type="ECO:0000256" key="5">
    <source>
        <dbReference type="ARBA" id="ARBA00022500"/>
    </source>
</evidence>
<dbReference type="GO" id="GO:0005737">
    <property type="term" value="C:cytoplasm"/>
    <property type="evidence" value="ECO:0007669"/>
    <property type="project" value="UniProtKB-SubCell"/>
</dbReference>
<dbReference type="InterPro" id="IPR007439">
    <property type="entry name" value="Chemotax_Pase_CheZ"/>
</dbReference>
<dbReference type="EC" id="3.1.3.-" evidence="10"/>
<evidence type="ECO:0000256" key="1">
    <source>
        <dbReference type="ARBA" id="ARBA00004496"/>
    </source>
</evidence>
<evidence type="ECO:0000256" key="8">
    <source>
        <dbReference type="ARBA" id="ARBA00022912"/>
    </source>
</evidence>
<sequence length="237" mass="25666">MDDFTNQGGLAVAVAVADSDSDPSSDRILARIGQLTRTLRDSMRELGLDKQVEAAAEMVPDARDRLKYVATMTEQAAERALNAIELAKPMQEAMQRDAQALDARWGEWYAAPLAKGEAGALIADTRGFLKQVPENTQATNAQLLEIMLAQDFQDLTGQVIKKITDVVYLIEQQLLGVLLENIAPERREQFAASAAALVSASGSPETLLNGPQINPEGRTDVVQDQSQVDDLLASLGF</sequence>
<comment type="similarity">
    <text evidence="2 10">Belongs to the CheZ family.</text>
</comment>
<evidence type="ECO:0000256" key="3">
    <source>
        <dbReference type="ARBA" id="ARBA00018484"/>
    </source>
</evidence>
<dbReference type="GO" id="GO:0009288">
    <property type="term" value="C:bacterial-type flagellum"/>
    <property type="evidence" value="ECO:0007669"/>
    <property type="project" value="InterPro"/>
</dbReference>
<gene>
    <name evidence="12" type="ORF">AWB68_03959</name>
</gene>
<comment type="subcellular location">
    <subcellularLocation>
        <location evidence="1 10">Cytoplasm</location>
    </subcellularLocation>
</comment>
<keyword evidence="13" id="KW-1185">Reference proteome</keyword>
<evidence type="ECO:0000256" key="4">
    <source>
        <dbReference type="ARBA" id="ARBA00022490"/>
    </source>
</evidence>
<evidence type="ECO:0000256" key="6">
    <source>
        <dbReference type="ARBA" id="ARBA00022779"/>
    </source>
</evidence>
<dbReference type="NCBIfam" id="NF008368">
    <property type="entry name" value="PRK11166.1"/>
    <property type="match status" value="1"/>
</dbReference>
<evidence type="ECO:0000256" key="2">
    <source>
        <dbReference type="ARBA" id="ARBA00005908"/>
    </source>
</evidence>
<keyword evidence="5 10" id="KW-0145">Chemotaxis</keyword>
<dbReference type="GO" id="GO:0097588">
    <property type="term" value="P:archaeal or bacterial-type flagellum-dependent cell motility"/>
    <property type="evidence" value="ECO:0007669"/>
    <property type="project" value="UniProtKB-KW"/>
</dbReference>
<keyword evidence="4 10" id="KW-0963">Cytoplasm</keyword>
<protein>
    <recommendedName>
        <fullName evidence="3 10">Protein phosphatase CheZ</fullName>
        <ecNumber evidence="10">3.1.3.-</ecNumber>
    </recommendedName>
    <alternativeName>
        <fullName evidence="9 10">Chemotaxis protein CheZ</fullName>
    </alternativeName>
</protein>
<dbReference type="GO" id="GO:0006935">
    <property type="term" value="P:chemotaxis"/>
    <property type="evidence" value="ECO:0007669"/>
    <property type="project" value="UniProtKB-KW"/>
</dbReference>
<dbReference type="PANTHER" id="PTHR43693:SF1">
    <property type="entry name" value="PROTEIN PHOSPHATASE CHEZ"/>
    <property type="match status" value="1"/>
</dbReference>
<dbReference type="GO" id="GO:0004721">
    <property type="term" value="F:phosphoprotein phosphatase activity"/>
    <property type="evidence" value="ECO:0007669"/>
    <property type="project" value="UniProtKB-KW"/>
</dbReference>
<keyword evidence="8 10" id="KW-0904">Protein phosphatase</keyword>
<evidence type="ECO:0000313" key="13">
    <source>
        <dbReference type="Proteomes" id="UP000054770"/>
    </source>
</evidence>
<dbReference type="Pfam" id="PF04344">
    <property type="entry name" value="CheZ"/>
    <property type="match status" value="1"/>
</dbReference>
<feature type="site" description="Enhances dephosphorylation of CheY-P" evidence="11">
    <location>
        <position position="158"/>
    </location>
</feature>
<reference evidence="12" key="1">
    <citation type="submission" date="2016-01" db="EMBL/GenBank/DDBJ databases">
        <authorList>
            <person name="Peeters C."/>
        </authorList>
    </citation>
    <scope>NUCLEOTIDE SEQUENCE [LARGE SCALE GENOMIC DNA]</scope>
    <source>
        <strain evidence="12">LMG 22940</strain>
    </source>
</reference>
<name>A0A158JMB2_9BURK</name>
<dbReference type="Proteomes" id="UP000054770">
    <property type="component" value="Unassembled WGS sequence"/>
</dbReference>
<dbReference type="AlphaFoldDB" id="A0A158JMB2"/>
<evidence type="ECO:0000256" key="7">
    <source>
        <dbReference type="ARBA" id="ARBA00022801"/>
    </source>
</evidence>
<evidence type="ECO:0000256" key="9">
    <source>
        <dbReference type="ARBA" id="ARBA00029599"/>
    </source>
</evidence>
<keyword evidence="7 10" id="KW-0378">Hydrolase</keyword>
<dbReference type="Gene3D" id="1.20.5.590">
    <property type="entry name" value="Single helix bin"/>
    <property type="match status" value="1"/>
</dbReference>
<comment type="function">
    <text evidence="10">Plays an important role in bacterial chemotaxis signal transduction pathway by accelerating the dephosphorylation of phosphorylated CheY (CheY-P).</text>
</comment>